<evidence type="ECO:0000313" key="3">
    <source>
        <dbReference type="Proteomes" id="UP000322139"/>
    </source>
</evidence>
<protein>
    <submittedName>
        <fullName evidence="2">Serine hydrolase</fullName>
    </submittedName>
</protein>
<sequence length="371" mass="42423">MKIILWILAGVVLLAAALFGIGVWMYWKNLKNEEPAYLVSFIKEKAKTKNAALVIKYNQEEIANINPETSLPLASTVKYIVALEFAKQAAAGKINPEQQVSLKELEKYYVPKTDGGAHEAWLSELKGNSVSLQQVAKGMLAYSSNANTDYLIEMLGLHQINSNLESMNLENHEPLYPLASSLFIPMKLMEENHLSKKEALTKLKEMPLQEYRDMAIDIHRSWQSAPPTTEEKSQLLKKLDMDFQQIWSDRLPRSTAADYASLMEKFNSKTYLAEDIHTRLDPVLEQLMEDPRNQEWLLHAGQKGGSTAFVLTMAMYATDKDNNQTEITFLSNNLSPIEQKKLSRNMNSFQLKLLKDEDFREKVRQELKYLN</sequence>
<dbReference type="InterPro" id="IPR000871">
    <property type="entry name" value="Beta-lactam_class-A"/>
</dbReference>
<gene>
    <name evidence="2" type="ORF">FZD51_00770</name>
</gene>
<dbReference type="RefSeq" id="WP_148973005.1">
    <property type="nucleotide sequence ID" value="NZ_VTER01000001.1"/>
</dbReference>
<dbReference type="Proteomes" id="UP000322139">
    <property type="component" value="Unassembled WGS sequence"/>
</dbReference>
<dbReference type="Gene3D" id="3.40.710.10">
    <property type="entry name" value="DD-peptidase/beta-lactamase superfamily"/>
    <property type="match status" value="1"/>
</dbReference>
<dbReference type="EMBL" id="VTER01000001">
    <property type="protein sequence ID" value="TYS52018.1"/>
    <property type="molecule type" value="Genomic_DNA"/>
</dbReference>
<organism evidence="2 3">
    <name type="scientific">Bacillus infantis</name>
    <dbReference type="NCBI Taxonomy" id="324767"/>
    <lineage>
        <taxon>Bacteria</taxon>
        <taxon>Bacillati</taxon>
        <taxon>Bacillota</taxon>
        <taxon>Bacilli</taxon>
        <taxon>Bacillales</taxon>
        <taxon>Bacillaceae</taxon>
        <taxon>Bacillus</taxon>
    </lineage>
</organism>
<dbReference type="PANTHER" id="PTHR35333">
    <property type="entry name" value="BETA-LACTAMASE"/>
    <property type="match status" value="1"/>
</dbReference>
<dbReference type="PANTHER" id="PTHR35333:SF3">
    <property type="entry name" value="BETA-LACTAMASE-TYPE TRANSPEPTIDASE FOLD CONTAINING PROTEIN"/>
    <property type="match status" value="1"/>
</dbReference>
<name>A0A5D4RQE8_9BACI</name>
<dbReference type="GO" id="GO:0030655">
    <property type="term" value="P:beta-lactam antibiotic catabolic process"/>
    <property type="evidence" value="ECO:0007669"/>
    <property type="project" value="InterPro"/>
</dbReference>
<comment type="caution">
    <text evidence="2">The sequence shown here is derived from an EMBL/GenBank/DDBJ whole genome shotgun (WGS) entry which is preliminary data.</text>
</comment>
<evidence type="ECO:0000313" key="2">
    <source>
        <dbReference type="EMBL" id="TYS52018.1"/>
    </source>
</evidence>
<dbReference type="GO" id="GO:0046677">
    <property type="term" value="P:response to antibiotic"/>
    <property type="evidence" value="ECO:0007669"/>
    <property type="project" value="InterPro"/>
</dbReference>
<feature type="domain" description="Beta-lactamase class A catalytic" evidence="1">
    <location>
        <begin position="59"/>
        <end position="171"/>
    </location>
</feature>
<dbReference type="InterPro" id="IPR045155">
    <property type="entry name" value="Beta-lactam_cat"/>
</dbReference>
<dbReference type="Pfam" id="PF13354">
    <property type="entry name" value="Beta-lactamase2"/>
    <property type="match status" value="1"/>
</dbReference>
<keyword evidence="2" id="KW-0378">Hydrolase</keyword>
<accession>A0A5D4RQE8</accession>
<dbReference type="AlphaFoldDB" id="A0A5D4RQE8"/>
<proteinExistence type="predicted"/>
<reference evidence="2 3" key="1">
    <citation type="submission" date="2019-08" db="EMBL/GenBank/DDBJ databases">
        <title>Bacillus genomes from the desert of Cuatro Cienegas, Coahuila.</title>
        <authorList>
            <person name="Olmedo-Alvarez G."/>
        </authorList>
    </citation>
    <scope>NUCLEOTIDE SEQUENCE [LARGE SCALE GENOMIC DNA]</scope>
    <source>
        <strain evidence="2 3">CH446_14T</strain>
    </source>
</reference>
<dbReference type="SUPFAM" id="SSF56601">
    <property type="entry name" value="beta-lactamase/transpeptidase-like"/>
    <property type="match status" value="1"/>
</dbReference>
<dbReference type="GO" id="GO:0008800">
    <property type="term" value="F:beta-lactamase activity"/>
    <property type="evidence" value="ECO:0007669"/>
    <property type="project" value="InterPro"/>
</dbReference>
<dbReference type="InterPro" id="IPR012338">
    <property type="entry name" value="Beta-lactam/transpept-like"/>
</dbReference>
<evidence type="ECO:0000259" key="1">
    <source>
        <dbReference type="Pfam" id="PF13354"/>
    </source>
</evidence>